<dbReference type="EMBL" id="CALBWS010000007">
    <property type="protein sequence ID" value="CAH2714428.1"/>
    <property type="molecule type" value="Genomic_DNA"/>
</dbReference>
<keyword evidence="4" id="KW-1185">Reference proteome</keyword>
<accession>A0ABM9EP84</accession>
<dbReference type="InterPro" id="IPR008090">
    <property type="entry name" value="Fe_iron_reduct"/>
</dbReference>
<evidence type="ECO:0000313" key="4">
    <source>
        <dbReference type="Proteomes" id="UP000838308"/>
    </source>
</evidence>
<dbReference type="Pfam" id="PF11575">
    <property type="entry name" value="FhuF_C"/>
    <property type="match status" value="1"/>
</dbReference>
<evidence type="ECO:0000259" key="2">
    <source>
        <dbReference type="Pfam" id="PF11575"/>
    </source>
</evidence>
<gene>
    <name evidence="3" type="ORF">BACCIP111895_01591</name>
</gene>
<feature type="domain" description="Aerobactin siderophore biosynthesis IucA/IucC-like C-terminal" evidence="1">
    <location>
        <begin position="117"/>
        <end position="201"/>
    </location>
</feature>
<organism evidence="3 4">
    <name type="scientific">Neobacillus rhizosphaerae</name>
    <dbReference type="NCBI Taxonomy" id="2880965"/>
    <lineage>
        <taxon>Bacteria</taxon>
        <taxon>Bacillati</taxon>
        <taxon>Bacillota</taxon>
        <taxon>Bacilli</taxon>
        <taxon>Bacillales</taxon>
        <taxon>Bacillaceae</taxon>
        <taxon>Neobacillus</taxon>
    </lineage>
</organism>
<dbReference type="Proteomes" id="UP000838308">
    <property type="component" value="Unassembled WGS sequence"/>
</dbReference>
<protein>
    <recommendedName>
        <fullName evidence="5">Siderophore-iron reductase FhuF</fullName>
    </recommendedName>
</protein>
<dbReference type="NCBIfam" id="TIGR03951">
    <property type="entry name" value="Fe_III_red_FhuF"/>
    <property type="match status" value="1"/>
</dbReference>
<feature type="domain" description="Ferric siderophore reductase C-terminal" evidence="2">
    <location>
        <begin position="221"/>
        <end position="240"/>
    </location>
</feature>
<dbReference type="InterPro" id="IPR022770">
    <property type="entry name" value="IucA/IucC-like_C"/>
</dbReference>
<comment type="caution">
    <text evidence="3">The sequence shown here is derived from an EMBL/GenBank/DDBJ whole genome shotgun (WGS) entry which is preliminary data.</text>
</comment>
<evidence type="ECO:0008006" key="5">
    <source>
        <dbReference type="Google" id="ProtNLM"/>
    </source>
</evidence>
<evidence type="ECO:0000313" key="3">
    <source>
        <dbReference type="EMBL" id="CAH2714428.1"/>
    </source>
</evidence>
<dbReference type="RefSeq" id="WP_248734752.1">
    <property type="nucleotide sequence ID" value="NZ_CALBWS010000007.1"/>
</dbReference>
<proteinExistence type="predicted"/>
<sequence>MANKMTDQELLQLKKYRFNSRLEHSFSAAELLDESSLNGFLKDLALAIGAPSEKIAASMLIKRYAFFAVMSLYALTVWNKKINLSLDNVKMEPAEQGKNWLPAISLTDLTVVDWDGEDRPEWRKSVFNDLFANNIYPIITKLEKTVGISRLILWENISVYLFWLYETELNDIENDNVASDFHYLIFEAEGQVFGRYNENPLQKYYGEKTYVKERDAELRVRKTCCFSYQLPAGKRCKTCPCTHLAMDGRCQDGENICGTNPKKNLV</sequence>
<name>A0ABM9EP84_9BACI</name>
<evidence type="ECO:0000259" key="1">
    <source>
        <dbReference type="Pfam" id="PF06276"/>
    </source>
</evidence>
<dbReference type="InterPro" id="IPR024726">
    <property type="entry name" value="FhuF_C"/>
</dbReference>
<reference evidence="3" key="1">
    <citation type="submission" date="2022-04" db="EMBL/GenBank/DDBJ databases">
        <authorList>
            <person name="Criscuolo A."/>
        </authorList>
    </citation>
    <scope>NUCLEOTIDE SEQUENCE</scope>
    <source>
        <strain evidence="3">CIP111895</strain>
    </source>
</reference>
<dbReference type="Pfam" id="PF06276">
    <property type="entry name" value="FhuF"/>
    <property type="match status" value="1"/>
</dbReference>